<reference evidence="2" key="1">
    <citation type="submission" date="2025-08" db="UniProtKB">
        <authorList>
            <consortium name="RefSeq"/>
        </authorList>
    </citation>
    <scope>IDENTIFICATION</scope>
    <source>
        <strain evidence="2">Mau12</strain>
        <tissue evidence="2">Whole Body</tissue>
    </source>
</reference>
<accession>A0A6P8KU57</accession>
<evidence type="ECO:0000313" key="2">
    <source>
        <dbReference type="RefSeq" id="XP_033173940.1"/>
    </source>
</evidence>
<organism evidence="1 2">
    <name type="scientific">Drosophila mauritiana</name>
    <name type="common">Fruit fly</name>
    <dbReference type="NCBI Taxonomy" id="7226"/>
    <lineage>
        <taxon>Eukaryota</taxon>
        <taxon>Metazoa</taxon>
        <taxon>Ecdysozoa</taxon>
        <taxon>Arthropoda</taxon>
        <taxon>Hexapoda</taxon>
        <taxon>Insecta</taxon>
        <taxon>Pterygota</taxon>
        <taxon>Neoptera</taxon>
        <taxon>Endopterygota</taxon>
        <taxon>Diptera</taxon>
        <taxon>Brachycera</taxon>
        <taxon>Muscomorpha</taxon>
        <taxon>Ephydroidea</taxon>
        <taxon>Drosophilidae</taxon>
        <taxon>Drosophila</taxon>
        <taxon>Sophophora</taxon>
    </lineage>
</organism>
<protein>
    <submittedName>
        <fullName evidence="2">Uncharacterized protein LOC117150904 isoform X2</fullName>
    </submittedName>
</protein>
<dbReference type="Proteomes" id="UP000515162">
    <property type="component" value="Chromosome 2L"/>
</dbReference>
<dbReference type="GeneID" id="117150904"/>
<name>A0A6P8KU57_DROMA</name>
<sequence>MVSKKRKNSDENKKKVETTFESDPYEIKFPLPEQLDPSQCRDEFIGTFIREHELRASSLRPRSTFRAASEFRSSQDLTDQGPEKGAEAMVVRQLVSQRKRLSLRKTKEEILENIKLRCTMMNDLNLKCQKAAIEFLSVRLLKQLRLFSSPWPGDTGDIPYNLFSWSMDDFLMRLSIKQVYLDVINRERSAEDLDCLKFCKDLGQIELLIHEIREDYRNDRDLCQGSMELLRSAQYNINAPWVSTLKENLESIRSSSLTARLFAQSSAFNIEMRHSSAMGAFEDESGSD</sequence>
<evidence type="ECO:0000313" key="1">
    <source>
        <dbReference type="Proteomes" id="UP000515162"/>
    </source>
</evidence>
<dbReference type="AlphaFoldDB" id="A0A6P8KU57"/>
<proteinExistence type="predicted"/>
<keyword evidence="1" id="KW-1185">Reference proteome</keyword>
<gene>
    <name evidence="2" type="primary">LOC117150904</name>
</gene>
<dbReference type="RefSeq" id="XP_033173940.1">
    <property type="nucleotide sequence ID" value="XM_033318049.1"/>
</dbReference>